<dbReference type="PRINTS" id="PR00032">
    <property type="entry name" value="HTHARAC"/>
</dbReference>
<dbReference type="GO" id="GO:0043565">
    <property type="term" value="F:sequence-specific DNA binding"/>
    <property type="evidence" value="ECO:0007669"/>
    <property type="project" value="InterPro"/>
</dbReference>
<dbReference type="GO" id="GO:0000160">
    <property type="term" value="P:phosphorelay signal transduction system"/>
    <property type="evidence" value="ECO:0007669"/>
    <property type="project" value="InterPro"/>
</dbReference>
<keyword evidence="2 7" id="KW-0238">DNA-binding</keyword>
<dbReference type="SUPFAM" id="SSF46689">
    <property type="entry name" value="Homeodomain-like"/>
    <property type="match status" value="2"/>
</dbReference>
<accession>A0A2N5HJC6</accession>
<dbReference type="Pfam" id="PF12833">
    <property type="entry name" value="HTH_18"/>
    <property type="match status" value="1"/>
</dbReference>
<dbReference type="Proteomes" id="UP000234950">
    <property type="component" value="Unassembled WGS sequence"/>
</dbReference>
<dbReference type="PANTHER" id="PTHR43280">
    <property type="entry name" value="ARAC-FAMILY TRANSCRIPTIONAL REGULATOR"/>
    <property type="match status" value="1"/>
</dbReference>
<evidence type="ECO:0000256" key="3">
    <source>
        <dbReference type="ARBA" id="ARBA00023163"/>
    </source>
</evidence>
<dbReference type="InterPro" id="IPR020449">
    <property type="entry name" value="Tscrpt_reg_AraC-type_HTH"/>
</dbReference>
<feature type="domain" description="Response regulatory" evidence="6">
    <location>
        <begin position="3"/>
        <end position="120"/>
    </location>
</feature>
<dbReference type="EMBL" id="PGVE01000040">
    <property type="protein sequence ID" value="PLS05598.1"/>
    <property type="molecule type" value="Genomic_DNA"/>
</dbReference>
<dbReference type="InterPro" id="IPR011006">
    <property type="entry name" value="CheY-like_superfamily"/>
</dbReference>
<dbReference type="Gene3D" id="1.10.10.60">
    <property type="entry name" value="Homeodomain-like"/>
    <property type="match status" value="2"/>
</dbReference>
<keyword evidence="4" id="KW-0597">Phosphoprotein</keyword>
<dbReference type="InterPro" id="IPR009057">
    <property type="entry name" value="Homeodomain-like_sf"/>
</dbReference>
<dbReference type="RefSeq" id="WP_101647666.1">
    <property type="nucleotide sequence ID" value="NZ_PGVE01000040.1"/>
</dbReference>
<evidence type="ECO:0000256" key="2">
    <source>
        <dbReference type="ARBA" id="ARBA00023125"/>
    </source>
</evidence>
<dbReference type="OrthoDB" id="342399at2"/>
<comment type="caution">
    <text evidence="7">The sequence shown here is derived from an EMBL/GenBank/DDBJ whole genome shotgun (WGS) entry which is preliminary data.</text>
</comment>
<gene>
    <name evidence="7" type="ORF">CVD27_09545</name>
</gene>
<dbReference type="InterPro" id="IPR018062">
    <property type="entry name" value="HTH_AraC-typ_CS"/>
</dbReference>
<organism evidence="7 8">
    <name type="scientific">Neobacillus cucumis</name>
    <dbReference type="NCBI Taxonomy" id="1740721"/>
    <lineage>
        <taxon>Bacteria</taxon>
        <taxon>Bacillati</taxon>
        <taxon>Bacillota</taxon>
        <taxon>Bacilli</taxon>
        <taxon>Bacillales</taxon>
        <taxon>Bacillaceae</taxon>
        <taxon>Neobacillus</taxon>
    </lineage>
</organism>
<proteinExistence type="predicted"/>
<dbReference type="SMART" id="SM00448">
    <property type="entry name" value="REC"/>
    <property type="match status" value="1"/>
</dbReference>
<dbReference type="SUPFAM" id="SSF52172">
    <property type="entry name" value="CheY-like"/>
    <property type="match status" value="1"/>
</dbReference>
<dbReference type="CDD" id="cd17536">
    <property type="entry name" value="REC_YesN-like"/>
    <property type="match status" value="1"/>
</dbReference>
<dbReference type="PANTHER" id="PTHR43280:SF10">
    <property type="entry name" value="REGULATORY PROTEIN POCR"/>
    <property type="match status" value="1"/>
</dbReference>
<evidence type="ECO:0000313" key="8">
    <source>
        <dbReference type="Proteomes" id="UP000234950"/>
    </source>
</evidence>
<dbReference type="PROSITE" id="PS01124">
    <property type="entry name" value="HTH_ARAC_FAMILY_2"/>
    <property type="match status" value="1"/>
</dbReference>
<evidence type="ECO:0000259" key="6">
    <source>
        <dbReference type="PROSITE" id="PS50110"/>
    </source>
</evidence>
<dbReference type="Gene3D" id="3.40.50.2300">
    <property type="match status" value="1"/>
</dbReference>
<evidence type="ECO:0000256" key="4">
    <source>
        <dbReference type="PROSITE-ProRule" id="PRU00169"/>
    </source>
</evidence>
<feature type="domain" description="HTH araC/xylS-type" evidence="5">
    <location>
        <begin position="436"/>
        <end position="534"/>
    </location>
</feature>
<name>A0A2N5HJC6_9BACI</name>
<sequence length="539" mass="63033">MYKVMLVDDDYPVLELLTEAIEWEQLGVTLQSTHENGASAYENALDEMPDILITDIGMPKMNGIELTKHLKELNPNLQVVILSCHSEFEFAKQALKLQVHDYLVKDVFDPDDLCEVIKKVKENLDHQNNTIFMQQQLQQMLERNRENVKERFIRKTIQQSPISEKEWLTEASALGLHLDKREYTPALAFVHDFHLAKHRCLSEENLIFAINNIMDELIKGSKLDVVHFYGAANEFFLFFPCSKLLKAGSFNQTMESMNKIQKALKTYLNIHVSFLFGNECSSLPNIKEELSLLLNAKHQSFYMQPGTILKREYVQVLTDDLFSKYDEVSSDFRDLLLMKDKNQIIPIVSKWINYLEEKRYPPELVKEWLLKLLLDLKIKLHALQLFRQDHHVECLHQEIITSNFLCELRDLLINYFKSFLYLSNQVYNQTKRREILDAISYVSMNLEKRISLEEVASYLFLNQSYFSRLFKREMGETFVEYVTKLKIIRAKELLEQTTSSVGNICERLGYDNQSYFIKLFKNHVGVTPIEYRGGKVSAG</sequence>
<dbReference type="InterPro" id="IPR001789">
    <property type="entry name" value="Sig_transdc_resp-reg_receiver"/>
</dbReference>
<dbReference type="SMART" id="SM00342">
    <property type="entry name" value="HTH_ARAC"/>
    <property type="match status" value="1"/>
</dbReference>
<dbReference type="PROSITE" id="PS50110">
    <property type="entry name" value="RESPONSE_REGULATORY"/>
    <property type="match status" value="1"/>
</dbReference>
<feature type="modified residue" description="4-aspartylphosphate" evidence="4">
    <location>
        <position position="55"/>
    </location>
</feature>
<protein>
    <submittedName>
        <fullName evidence="7">DNA-binding response regulator</fullName>
    </submittedName>
</protein>
<evidence type="ECO:0000259" key="5">
    <source>
        <dbReference type="PROSITE" id="PS01124"/>
    </source>
</evidence>
<evidence type="ECO:0000313" key="7">
    <source>
        <dbReference type="EMBL" id="PLS05598.1"/>
    </source>
</evidence>
<dbReference type="PROSITE" id="PS00041">
    <property type="entry name" value="HTH_ARAC_FAMILY_1"/>
    <property type="match status" value="1"/>
</dbReference>
<dbReference type="Pfam" id="PF00072">
    <property type="entry name" value="Response_reg"/>
    <property type="match status" value="1"/>
</dbReference>
<evidence type="ECO:0000256" key="1">
    <source>
        <dbReference type="ARBA" id="ARBA00023015"/>
    </source>
</evidence>
<dbReference type="AlphaFoldDB" id="A0A2N5HJC6"/>
<dbReference type="GO" id="GO:0003700">
    <property type="term" value="F:DNA-binding transcription factor activity"/>
    <property type="evidence" value="ECO:0007669"/>
    <property type="project" value="InterPro"/>
</dbReference>
<keyword evidence="8" id="KW-1185">Reference proteome</keyword>
<reference evidence="7 8" key="1">
    <citation type="submission" date="2017-11" db="EMBL/GenBank/DDBJ databases">
        <title>Comparitive Functional Genomics of Dry Heat Resistant strains isolated from the Viking Spacecraft.</title>
        <authorList>
            <person name="Seuylemezian A."/>
            <person name="Cooper K."/>
            <person name="Vaishampayan P."/>
        </authorList>
    </citation>
    <scope>NUCLEOTIDE SEQUENCE [LARGE SCALE GENOMIC DNA]</scope>
    <source>
        <strain evidence="7 8">V32-6</strain>
    </source>
</reference>
<dbReference type="InterPro" id="IPR018060">
    <property type="entry name" value="HTH_AraC"/>
</dbReference>
<keyword evidence="3" id="KW-0804">Transcription</keyword>
<keyword evidence="1" id="KW-0805">Transcription regulation</keyword>